<dbReference type="InterPro" id="IPR036318">
    <property type="entry name" value="FAD-bd_PCMH-like_sf"/>
</dbReference>
<evidence type="ECO:0000259" key="4">
    <source>
        <dbReference type="PROSITE" id="PS51387"/>
    </source>
</evidence>
<keyword evidence="6" id="KW-1185">Reference proteome</keyword>
<dbReference type="STRING" id="3988.B9TE48"/>
<dbReference type="InParanoid" id="B9TE48"/>
<keyword evidence="2" id="KW-0560">Oxidoreductase</keyword>
<dbReference type="GO" id="GO:0071949">
    <property type="term" value="F:FAD binding"/>
    <property type="evidence" value="ECO:0007669"/>
    <property type="project" value="InterPro"/>
</dbReference>
<comment type="cofactor">
    <cofactor evidence="1">
        <name>FAD</name>
        <dbReference type="ChEBI" id="CHEBI:57692"/>
    </cofactor>
</comment>
<feature type="domain" description="FAD-binding PCMH-type" evidence="4">
    <location>
        <begin position="1"/>
        <end position="159"/>
    </location>
</feature>
<dbReference type="PROSITE" id="PS51387">
    <property type="entry name" value="FAD_PCMH"/>
    <property type="match status" value="1"/>
</dbReference>
<dbReference type="SUPFAM" id="SSF56176">
    <property type="entry name" value="FAD-binding/transporter-associated domain-like"/>
    <property type="match status" value="1"/>
</dbReference>
<dbReference type="AlphaFoldDB" id="B9TE48"/>
<dbReference type="PANTHER" id="PTHR43716">
    <property type="entry name" value="D-2-HYDROXYGLUTARATE DEHYDROGENASE, MITOCHONDRIAL"/>
    <property type="match status" value="1"/>
</dbReference>
<dbReference type="InterPro" id="IPR051264">
    <property type="entry name" value="FAD-oxidored/transferase_4"/>
</dbReference>
<dbReference type="PANTHER" id="PTHR43716:SF1">
    <property type="entry name" value="D-2-HYDROXYGLUTARATE DEHYDROGENASE, MITOCHONDRIAL"/>
    <property type="match status" value="1"/>
</dbReference>
<evidence type="ECO:0000313" key="5">
    <source>
        <dbReference type="EMBL" id="EEF25865.1"/>
    </source>
</evidence>
<reference evidence="6" key="1">
    <citation type="journal article" date="2010" name="Nat. Biotechnol.">
        <title>Draft genome sequence of the oilseed species Ricinus communis.</title>
        <authorList>
            <person name="Chan A.P."/>
            <person name="Crabtree J."/>
            <person name="Zhao Q."/>
            <person name="Lorenzi H."/>
            <person name="Orvis J."/>
            <person name="Puiu D."/>
            <person name="Melake-Berhan A."/>
            <person name="Jones K.M."/>
            <person name="Redman J."/>
            <person name="Chen G."/>
            <person name="Cahoon E.B."/>
            <person name="Gedil M."/>
            <person name="Stanke M."/>
            <person name="Haas B.J."/>
            <person name="Wortman J.R."/>
            <person name="Fraser-Liggett C.M."/>
            <person name="Ravel J."/>
            <person name="Rabinowicz P.D."/>
        </authorList>
    </citation>
    <scope>NUCLEOTIDE SEQUENCE [LARGE SCALE GENOMIC DNA]</scope>
    <source>
        <strain evidence="6">cv. Hale</strain>
    </source>
</reference>
<dbReference type="EMBL" id="EQ978738">
    <property type="protein sequence ID" value="EEF25865.1"/>
    <property type="molecule type" value="Genomic_DNA"/>
</dbReference>
<feature type="signal peptide" evidence="3">
    <location>
        <begin position="1"/>
        <end position="19"/>
    </location>
</feature>
<dbReference type="Gene3D" id="3.30.43.10">
    <property type="entry name" value="Uridine Diphospho-n-acetylenolpyruvylglucosamine Reductase, domain 2"/>
    <property type="match status" value="1"/>
</dbReference>
<keyword evidence="3" id="KW-0732">Signal</keyword>
<evidence type="ECO:0000256" key="3">
    <source>
        <dbReference type="SAM" id="SignalP"/>
    </source>
</evidence>
<dbReference type="InterPro" id="IPR016169">
    <property type="entry name" value="FAD-bd_PCMH_sub2"/>
</dbReference>
<sequence length="186" mass="19824">MWRVLLLCAKAGKIVIVQASNTGLTGGSTPDCDDYDREIVIISTLRLAKIHLIKNGAQVICLPGATLYQLTDALGPLNRDPHSVIGSSCIGASVFGGVCNNSGGALIHRGPAFTQMALFARIQESGHVELVNHLGIALGDDPESILARVERGDFDPSDIVDDPSRSCSDHNYQTYVRDIAAETPAR</sequence>
<proteinExistence type="predicted"/>
<dbReference type="eggNOG" id="ENOG502S0T5">
    <property type="taxonomic scope" value="Eukaryota"/>
</dbReference>
<evidence type="ECO:0000256" key="1">
    <source>
        <dbReference type="ARBA" id="ARBA00001974"/>
    </source>
</evidence>
<feature type="chain" id="PRO_5002892394" description="FAD-binding PCMH-type domain-containing protein" evidence="3">
    <location>
        <begin position="20"/>
        <end position="186"/>
    </location>
</feature>
<name>B9TE48_RICCO</name>
<protein>
    <recommendedName>
        <fullName evidence="4">FAD-binding PCMH-type domain-containing protein</fullName>
    </recommendedName>
</protein>
<gene>
    <name evidence="5" type="ORF">RCOM_1827320</name>
</gene>
<dbReference type="Proteomes" id="UP000008311">
    <property type="component" value="Unassembled WGS sequence"/>
</dbReference>
<accession>B9TE48</accession>
<organism evidence="5 6">
    <name type="scientific">Ricinus communis</name>
    <name type="common">Castor bean</name>
    <dbReference type="NCBI Taxonomy" id="3988"/>
    <lineage>
        <taxon>Eukaryota</taxon>
        <taxon>Viridiplantae</taxon>
        <taxon>Streptophyta</taxon>
        <taxon>Embryophyta</taxon>
        <taxon>Tracheophyta</taxon>
        <taxon>Spermatophyta</taxon>
        <taxon>Magnoliopsida</taxon>
        <taxon>eudicotyledons</taxon>
        <taxon>Gunneridae</taxon>
        <taxon>Pentapetalae</taxon>
        <taxon>rosids</taxon>
        <taxon>fabids</taxon>
        <taxon>Malpighiales</taxon>
        <taxon>Euphorbiaceae</taxon>
        <taxon>Acalyphoideae</taxon>
        <taxon>Acalypheae</taxon>
        <taxon>Ricinus</taxon>
    </lineage>
</organism>
<dbReference type="GO" id="GO:0016491">
    <property type="term" value="F:oxidoreductase activity"/>
    <property type="evidence" value="ECO:0007669"/>
    <property type="project" value="UniProtKB-KW"/>
</dbReference>
<dbReference type="InterPro" id="IPR016167">
    <property type="entry name" value="FAD-bd_PCMH_sub1"/>
</dbReference>
<feature type="non-terminal residue" evidence="5">
    <location>
        <position position="186"/>
    </location>
</feature>
<dbReference type="InterPro" id="IPR016166">
    <property type="entry name" value="FAD-bd_PCMH"/>
</dbReference>
<evidence type="ECO:0000313" key="6">
    <source>
        <dbReference type="Proteomes" id="UP000008311"/>
    </source>
</evidence>
<dbReference type="Gene3D" id="3.30.465.10">
    <property type="match status" value="1"/>
</dbReference>
<evidence type="ECO:0000256" key="2">
    <source>
        <dbReference type="ARBA" id="ARBA00023002"/>
    </source>
</evidence>